<evidence type="ECO:0000313" key="1">
    <source>
        <dbReference type="EMBL" id="APC40056.1"/>
    </source>
</evidence>
<sequence length="233" mass="27452">MNRGKGMGKSFIKENLNGSELNELLLFVGRKSNKLSLSRSHLGKLTQEEFNQMQLEDKSLILAEHKQSWLDYSENINGYRDLIDDCCNKEMDAEKYLNHHFEEELAYFTSLGYEAFQLEGEEFQDEKYENFNARTADFLYTKFTRVTPVSRGPVFEMCYFILGDIFRNLMSNMSKLFVYPHQIEGTEFDDLAFYKEEKTILAICAHEHFAYMNLEDDEYEELKKLNILHGVKE</sequence>
<protein>
    <submittedName>
        <fullName evidence="1">Uncharacterized protein</fullName>
    </submittedName>
</protein>
<keyword evidence="2" id="KW-1185">Reference proteome</keyword>
<proteinExistence type="predicted"/>
<dbReference type="EMBL" id="CP015756">
    <property type="protein sequence ID" value="APC40056.1"/>
    <property type="molecule type" value="Genomic_DNA"/>
</dbReference>
<accession>A0A1J0GGF3</accession>
<dbReference type="Proteomes" id="UP000182569">
    <property type="component" value="Chromosome"/>
</dbReference>
<dbReference type="AlphaFoldDB" id="A0A1J0GGF3"/>
<evidence type="ECO:0000313" key="2">
    <source>
        <dbReference type="Proteomes" id="UP000182569"/>
    </source>
</evidence>
<reference evidence="2" key="1">
    <citation type="journal article" date="2016" name="Front. Microbiol.">
        <title>Complete Genome Sequence of Clostridium estertheticum DSM 8809, a Microbe Identified in Spoiled Vacuum Packed Beef.</title>
        <authorList>
            <person name="Yu Z."/>
            <person name="Gunn L."/>
            <person name="Brennan E."/>
            <person name="Reid R."/>
            <person name="Wall P.G."/>
            <person name="Gaora O.P."/>
            <person name="Hurley D."/>
            <person name="Bolton D."/>
            <person name="Fanning S."/>
        </authorList>
    </citation>
    <scope>NUCLEOTIDE SEQUENCE [LARGE SCALE GENOMIC DNA]</scope>
    <source>
        <strain evidence="2">DSM 8809</strain>
    </source>
</reference>
<dbReference type="KEGG" id="ceu:A7L45_08220"/>
<gene>
    <name evidence="1" type="ORF">A7L45_08220</name>
</gene>
<name>A0A1J0GGF3_9CLOT</name>
<organism evidence="1 2">
    <name type="scientific">Clostridium estertheticum subsp. estertheticum</name>
    <dbReference type="NCBI Taxonomy" id="1552"/>
    <lineage>
        <taxon>Bacteria</taxon>
        <taxon>Bacillati</taxon>
        <taxon>Bacillota</taxon>
        <taxon>Clostridia</taxon>
        <taxon>Eubacteriales</taxon>
        <taxon>Clostridiaceae</taxon>
        <taxon>Clostridium</taxon>
    </lineage>
</organism>